<dbReference type="Gene3D" id="3.40.50.300">
    <property type="entry name" value="P-loop containing nucleotide triphosphate hydrolases"/>
    <property type="match status" value="1"/>
</dbReference>
<protein>
    <submittedName>
        <fullName evidence="4">Protein containing ABC transporter-like domain protein</fullName>
    </submittedName>
</protein>
<dbReference type="InterPro" id="IPR003593">
    <property type="entry name" value="AAA+_ATPase"/>
</dbReference>
<comment type="caution">
    <text evidence="4">The sequence shown here is derived from an EMBL/GenBank/DDBJ whole genome shotgun (WGS) entry which is preliminary data.</text>
</comment>
<evidence type="ECO:0000259" key="3">
    <source>
        <dbReference type="PROSITE" id="PS50893"/>
    </source>
</evidence>
<organism evidence="4">
    <name type="scientific">human gut metagenome</name>
    <dbReference type="NCBI Taxonomy" id="408170"/>
    <lineage>
        <taxon>unclassified sequences</taxon>
        <taxon>metagenomes</taxon>
        <taxon>organismal metagenomes</taxon>
    </lineage>
</organism>
<gene>
    <name evidence="4" type="ORF">OBE_01254</name>
</gene>
<keyword evidence="2" id="KW-0067">ATP-binding</keyword>
<dbReference type="SMART" id="SM00382">
    <property type="entry name" value="AAA"/>
    <property type="match status" value="1"/>
</dbReference>
<sequence length="332" mass="38145">NLQGVTVDNFMNIKTIKYLGQSIFAKRRHKEAHDDASVYMISPPKIMYYRLIDIVCIAPLLINLFLCRNDINMIAFLLLSNYTLDNMRGHILDIADMITELNAQKNVIGCLKGDDDIKLPTLSSTLKISNVMFDYGEDSEKFYIDNLEFPSNSRTLVYGESGEGKSSLANLIAGGIHPTTGHIDRYKTYYIWQETESLDDTLWNNIVFDNCDNVREDEVIELFKSLHMIEWFSKLKDGFQTQIGERGCRLSSGQKQRLNIIRLILTMRYHPEMIFIIDEITSNLDSATRELAINLIDKECHSTLICISHNEGFDKICGRQVLVKNHKFIVIK</sequence>
<accession>K1U0E9</accession>
<dbReference type="SUPFAM" id="SSF52540">
    <property type="entry name" value="P-loop containing nucleoside triphosphate hydrolases"/>
    <property type="match status" value="1"/>
</dbReference>
<dbReference type="InterPro" id="IPR027417">
    <property type="entry name" value="P-loop_NTPase"/>
</dbReference>
<dbReference type="GO" id="GO:0016887">
    <property type="term" value="F:ATP hydrolysis activity"/>
    <property type="evidence" value="ECO:0007669"/>
    <property type="project" value="InterPro"/>
</dbReference>
<dbReference type="GO" id="GO:0005524">
    <property type="term" value="F:ATP binding"/>
    <property type="evidence" value="ECO:0007669"/>
    <property type="project" value="UniProtKB-KW"/>
</dbReference>
<dbReference type="PROSITE" id="PS00211">
    <property type="entry name" value="ABC_TRANSPORTER_1"/>
    <property type="match status" value="1"/>
</dbReference>
<reference evidence="4" key="1">
    <citation type="journal article" date="2013" name="Environ. Microbiol.">
        <title>Microbiota from the distal guts of lean and obese adolescents exhibit partial functional redundancy besides clear differences in community structure.</title>
        <authorList>
            <person name="Ferrer M."/>
            <person name="Ruiz A."/>
            <person name="Lanza F."/>
            <person name="Haange S.B."/>
            <person name="Oberbach A."/>
            <person name="Till H."/>
            <person name="Bargiela R."/>
            <person name="Campoy C."/>
            <person name="Segura M.T."/>
            <person name="Richter M."/>
            <person name="von Bergen M."/>
            <person name="Seifert J."/>
            <person name="Suarez A."/>
        </authorList>
    </citation>
    <scope>NUCLEOTIDE SEQUENCE</scope>
</reference>
<dbReference type="GO" id="GO:0034040">
    <property type="term" value="F:ATPase-coupled lipid transmembrane transporter activity"/>
    <property type="evidence" value="ECO:0007669"/>
    <property type="project" value="TreeGrafter"/>
</dbReference>
<name>K1U0E9_9ZZZZ</name>
<dbReference type="InterPro" id="IPR017871">
    <property type="entry name" value="ABC_transporter-like_CS"/>
</dbReference>
<dbReference type="PROSITE" id="PS50893">
    <property type="entry name" value="ABC_TRANSPORTER_2"/>
    <property type="match status" value="1"/>
</dbReference>
<dbReference type="PANTHER" id="PTHR24221:SF654">
    <property type="entry name" value="ATP-BINDING CASSETTE SUB-FAMILY B MEMBER 6"/>
    <property type="match status" value="1"/>
</dbReference>
<dbReference type="Pfam" id="PF00005">
    <property type="entry name" value="ABC_tran"/>
    <property type="match status" value="1"/>
</dbReference>
<evidence type="ECO:0000256" key="2">
    <source>
        <dbReference type="ARBA" id="ARBA00022840"/>
    </source>
</evidence>
<evidence type="ECO:0000313" key="4">
    <source>
        <dbReference type="EMBL" id="EKC75653.1"/>
    </source>
</evidence>
<evidence type="ECO:0000256" key="1">
    <source>
        <dbReference type="ARBA" id="ARBA00022741"/>
    </source>
</evidence>
<feature type="non-terminal residue" evidence="4">
    <location>
        <position position="1"/>
    </location>
</feature>
<dbReference type="InterPro" id="IPR039421">
    <property type="entry name" value="Type_1_exporter"/>
</dbReference>
<dbReference type="EMBL" id="AJWZ01000824">
    <property type="protein sequence ID" value="EKC75653.1"/>
    <property type="molecule type" value="Genomic_DNA"/>
</dbReference>
<proteinExistence type="predicted"/>
<dbReference type="PANTHER" id="PTHR24221">
    <property type="entry name" value="ATP-BINDING CASSETTE SUB-FAMILY B"/>
    <property type="match status" value="1"/>
</dbReference>
<dbReference type="AlphaFoldDB" id="K1U0E9"/>
<feature type="domain" description="ABC transporter" evidence="3">
    <location>
        <begin position="126"/>
        <end position="331"/>
    </location>
</feature>
<dbReference type="InterPro" id="IPR003439">
    <property type="entry name" value="ABC_transporter-like_ATP-bd"/>
</dbReference>
<keyword evidence="1" id="KW-0547">Nucleotide-binding</keyword>